<name>A0A6J5RG18_9CAUD</name>
<sequence length="669" mass="72833">MGDINCFDEEVGLLQKGTIVGYDSVAQVLKVQLNTVQDIKGQNLPIDVPAPHSLFYNNGLFIGTKPVIGTPVTVGLGSGGQYYFVSFLAENLSVVPNLTDNELLIQSNEDTKISLNTDNDILIGAPNNNIHINTNQNLITTHFYNENHFTLASRKVEGTIKRDLHPNTSFDPNSKVENDKYNDKLFPIGLDPTVRANSAIAGSDKNPAFIESRELVYEFQPISNINNDLIESQLYSNNKLSPKSYIRPNRRLSRSDTLSLSLVSPNYLMETVKGTVVDIFGNILDLNRAPLPIGKDQNTLQSTSTDKVASFKLIKELERKSLAYHFEINARKDLSGKNGKNVLPDISSNDDYSRNRSRFFFDVDKEGQFKLNVPASSETGNVPLLTRYENYSTFGDDDNNNPNKLIFRDDGLDIFQDSFAAPNFDINSGSFSLDMGTVKLSNDGNEAAPQDRITQSNIRHGTAYHDVMSTCYTHQLSSFLKPSGDISNVSFGPSVANNIPLLEKVVSDTINVGGSDANAGGRSGSINFDGSIDVNIGANTVDRQSLWLDTAGGVVANIGRDLKNMSAAVSMNGDVFVQIGGMGVSTDSRFIKQNNGHIGAALDIRVFNSGFRVTLIRIDDTGIKIATPSNLVLHAGQGIAITSDADITIDCETLTLQGRAVKKVLGGTI</sequence>
<accession>A0A6J5RG18</accession>
<reference evidence="1" key="1">
    <citation type="submission" date="2020-05" db="EMBL/GenBank/DDBJ databases">
        <authorList>
            <person name="Chiriac C."/>
            <person name="Salcher M."/>
            <person name="Ghai R."/>
            <person name="Kavagutti S V."/>
        </authorList>
    </citation>
    <scope>NUCLEOTIDE SEQUENCE</scope>
</reference>
<protein>
    <submittedName>
        <fullName evidence="1">Uncharacterized protein</fullName>
    </submittedName>
</protein>
<dbReference type="EMBL" id="LR797252">
    <property type="protein sequence ID" value="CAB4196500.1"/>
    <property type="molecule type" value="Genomic_DNA"/>
</dbReference>
<gene>
    <name evidence="1" type="ORF">UFOVP1290_20</name>
</gene>
<proteinExistence type="predicted"/>
<evidence type="ECO:0000313" key="1">
    <source>
        <dbReference type="EMBL" id="CAB4196500.1"/>
    </source>
</evidence>
<organism evidence="1">
    <name type="scientific">uncultured Caudovirales phage</name>
    <dbReference type="NCBI Taxonomy" id="2100421"/>
    <lineage>
        <taxon>Viruses</taxon>
        <taxon>Duplodnaviria</taxon>
        <taxon>Heunggongvirae</taxon>
        <taxon>Uroviricota</taxon>
        <taxon>Caudoviricetes</taxon>
        <taxon>Peduoviridae</taxon>
        <taxon>Maltschvirus</taxon>
        <taxon>Maltschvirus maltsch</taxon>
    </lineage>
</organism>